<organism evidence="1">
    <name type="scientific">marine metagenome</name>
    <dbReference type="NCBI Taxonomy" id="408172"/>
    <lineage>
        <taxon>unclassified sequences</taxon>
        <taxon>metagenomes</taxon>
        <taxon>ecological metagenomes</taxon>
    </lineage>
</organism>
<reference evidence="1" key="1">
    <citation type="submission" date="2018-05" db="EMBL/GenBank/DDBJ databases">
        <authorList>
            <person name="Lanie J.A."/>
            <person name="Ng W.-L."/>
            <person name="Kazmierczak K.M."/>
            <person name="Andrzejewski T.M."/>
            <person name="Davidsen T.M."/>
            <person name="Wayne K.J."/>
            <person name="Tettelin H."/>
            <person name="Glass J.I."/>
            <person name="Rusch D."/>
            <person name="Podicherti R."/>
            <person name="Tsui H.-C.T."/>
            <person name="Winkler M.E."/>
        </authorList>
    </citation>
    <scope>NUCLEOTIDE SEQUENCE</scope>
</reference>
<accession>A0A382E3Z3</accession>
<evidence type="ECO:0000313" key="1">
    <source>
        <dbReference type="EMBL" id="SVB45185.1"/>
    </source>
</evidence>
<dbReference type="EMBL" id="UINC01042483">
    <property type="protein sequence ID" value="SVB45185.1"/>
    <property type="molecule type" value="Genomic_DNA"/>
</dbReference>
<feature type="non-terminal residue" evidence="1">
    <location>
        <position position="1"/>
    </location>
</feature>
<name>A0A382E3Z3_9ZZZZ</name>
<gene>
    <name evidence="1" type="ORF">METZ01_LOCUS198039</name>
</gene>
<dbReference type="AlphaFoldDB" id="A0A382E3Z3"/>
<proteinExistence type="predicted"/>
<protein>
    <submittedName>
        <fullName evidence="1">Uncharacterized protein</fullName>
    </submittedName>
</protein>
<sequence>VRDDKQIVRHLIAHKVRLELLATEAE</sequence>